<dbReference type="GO" id="GO:0016477">
    <property type="term" value="P:cell migration"/>
    <property type="evidence" value="ECO:0000318"/>
    <property type="project" value="GO_Central"/>
</dbReference>
<dbReference type="InterPro" id="IPR000980">
    <property type="entry name" value="SH2"/>
</dbReference>
<dbReference type="RefSeq" id="XP_001749149.1">
    <property type="nucleotide sequence ID" value="XM_001749097.1"/>
</dbReference>
<keyword evidence="4" id="KW-1133">Transmembrane helix</keyword>
<evidence type="ECO:0000256" key="4">
    <source>
        <dbReference type="SAM" id="Phobius"/>
    </source>
</evidence>
<feature type="region of interest" description="Disordered" evidence="3">
    <location>
        <begin position="249"/>
        <end position="268"/>
    </location>
</feature>
<dbReference type="GO" id="GO:0030971">
    <property type="term" value="F:receptor tyrosine kinase binding"/>
    <property type="evidence" value="ECO:0000318"/>
    <property type="project" value="GO_Central"/>
</dbReference>
<dbReference type="GeneID" id="5894484"/>
<dbReference type="InterPro" id="IPR051184">
    <property type="entry name" value="Tyrosine-phos_adapter"/>
</dbReference>
<name>A9V8Y2_MONBE</name>
<dbReference type="CDD" id="cd00173">
    <property type="entry name" value="SH2"/>
    <property type="match status" value="1"/>
</dbReference>
<evidence type="ECO:0000259" key="6">
    <source>
        <dbReference type="PROSITE" id="PS50001"/>
    </source>
</evidence>
<dbReference type="KEGG" id="mbr:MONBRDRAFT_28702"/>
<evidence type="ECO:0000256" key="1">
    <source>
        <dbReference type="ARBA" id="ARBA00022999"/>
    </source>
</evidence>
<dbReference type="InParanoid" id="A9V8Y2"/>
<sequence length="268" mass="28856">MRSHSCVLAMAIALAVAVQHVSAFKYTEQEPEVGSSAGLAIGLGLGLVLTVLLAVLCAGKKPKDQPQVLQSVAVSAPAVESGRISMSKVSTNMDVEDKPQTDFDHMDEDAIINARMDAKTATMAGAGSGMAAAMSLSASSQPWLHHATRRKEAEDLLREEALRAQESGIFLVRAKKEDQGQYALDVAWLDESSGQAVVGHHLIARSSNGTFELDEQAYEHCPSLESLIEYMMKSNNKFFHKALTRYIPAPQGDNNQSSTRRGDIQSAA</sequence>
<evidence type="ECO:0000313" key="8">
    <source>
        <dbReference type="Proteomes" id="UP000001357"/>
    </source>
</evidence>
<feature type="chain" id="PRO_5002745261" description="SH2 domain-containing protein" evidence="5">
    <location>
        <begin position="24"/>
        <end position="268"/>
    </location>
</feature>
<proteinExistence type="predicted"/>
<dbReference type="PROSITE" id="PS50001">
    <property type="entry name" value="SH2"/>
    <property type="match status" value="1"/>
</dbReference>
<keyword evidence="4" id="KW-0472">Membrane</keyword>
<dbReference type="Proteomes" id="UP000001357">
    <property type="component" value="Unassembled WGS sequence"/>
</dbReference>
<feature type="domain" description="SH2" evidence="6">
    <location>
        <begin position="143"/>
        <end position="247"/>
    </location>
</feature>
<dbReference type="GO" id="GO:0007167">
    <property type="term" value="P:enzyme-linked receptor protein signaling pathway"/>
    <property type="evidence" value="ECO:0000318"/>
    <property type="project" value="GO_Central"/>
</dbReference>
<keyword evidence="8" id="KW-1185">Reference proteome</keyword>
<organism evidence="7 8">
    <name type="scientific">Monosiga brevicollis</name>
    <name type="common">Choanoflagellate</name>
    <dbReference type="NCBI Taxonomy" id="81824"/>
    <lineage>
        <taxon>Eukaryota</taxon>
        <taxon>Choanoflagellata</taxon>
        <taxon>Craspedida</taxon>
        <taxon>Salpingoecidae</taxon>
        <taxon>Monosiga</taxon>
    </lineage>
</organism>
<dbReference type="SMART" id="SM00252">
    <property type="entry name" value="SH2"/>
    <property type="match status" value="1"/>
</dbReference>
<dbReference type="GO" id="GO:0035591">
    <property type="term" value="F:signaling adaptor activity"/>
    <property type="evidence" value="ECO:0000318"/>
    <property type="project" value="GO_Central"/>
</dbReference>
<feature type="transmembrane region" description="Helical" evidence="4">
    <location>
        <begin position="39"/>
        <end position="59"/>
    </location>
</feature>
<keyword evidence="1 2" id="KW-0727">SH2 domain</keyword>
<dbReference type="EMBL" id="CH991569">
    <property type="protein sequence ID" value="EDQ85955.1"/>
    <property type="molecule type" value="Genomic_DNA"/>
</dbReference>
<dbReference type="InterPro" id="IPR036860">
    <property type="entry name" value="SH2_dom_sf"/>
</dbReference>
<protein>
    <recommendedName>
        <fullName evidence="6">SH2 domain-containing protein</fullName>
    </recommendedName>
</protein>
<keyword evidence="4" id="KW-0812">Transmembrane</keyword>
<evidence type="ECO:0000256" key="2">
    <source>
        <dbReference type="PROSITE-ProRule" id="PRU00191"/>
    </source>
</evidence>
<accession>A9V8Y2</accession>
<reference evidence="7 8" key="1">
    <citation type="journal article" date="2008" name="Nature">
        <title>The genome of the choanoflagellate Monosiga brevicollis and the origin of metazoans.</title>
        <authorList>
            <consortium name="JGI Sequencing"/>
            <person name="King N."/>
            <person name="Westbrook M.J."/>
            <person name="Young S.L."/>
            <person name="Kuo A."/>
            <person name="Abedin M."/>
            <person name="Chapman J."/>
            <person name="Fairclough S."/>
            <person name="Hellsten U."/>
            <person name="Isogai Y."/>
            <person name="Letunic I."/>
            <person name="Marr M."/>
            <person name="Pincus D."/>
            <person name="Putnam N."/>
            <person name="Rokas A."/>
            <person name="Wright K.J."/>
            <person name="Zuzow R."/>
            <person name="Dirks W."/>
            <person name="Good M."/>
            <person name="Goodstein D."/>
            <person name="Lemons D."/>
            <person name="Li W."/>
            <person name="Lyons J.B."/>
            <person name="Morris A."/>
            <person name="Nichols S."/>
            <person name="Richter D.J."/>
            <person name="Salamov A."/>
            <person name="Bork P."/>
            <person name="Lim W.A."/>
            <person name="Manning G."/>
            <person name="Miller W.T."/>
            <person name="McGinnis W."/>
            <person name="Shapiro H."/>
            <person name="Tjian R."/>
            <person name="Grigoriev I.V."/>
            <person name="Rokhsar D."/>
        </authorList>
    </citation>
    <scope>NUCLEOTIDE SEQUENCE [LARGE SCALE GENOMIC DNA]</scope>
    <source>
        <strain evidence="8">MX1 / ATCC 50154</strain>
    </source>
</reference>
<dbReference type="SUPFAM" id="SSF55550">
    <property type="entry name" value="SH2 domain"/>
    <property type="match status" value="1"/>
</dbReference>
<keyword evidence="5" id="KW-0732">Signal</keyword>
<dbReference type="AlphaFoldDB" id="A9V8Y2"/>
<evidence type="ECO:0000256" key="3">
    <source>
        <dbReference type="SAM" id="MobiDB-lite"/>
    </source>
</evidence>
<gene>
    <name evidence="7" type="ORF">MONBRDRAFT_28702</name>
</gene>
<evidence type="ECO:0000313" key="7">
    <source>
        <dbReference type="EMBL" id="EDQ85955.1"/>
    </source>
</evidence>
<evidence type="ECO:0000256" key="5">
    <source>
        <dbReference type="SAM" id="SignalP"/>
    </source>
</evidence>
<dbReference type="PANTHER" id="PTHR19969">
    <property type="entry name" value="SH2-SH3 ADAPTOR PROTEIN-RELATED"/>
    <property type="match status" value="1"/>
</dbReference>
<dbReference type="PRINTS" id="PR00401">
    <property type="entry name" value="SH2DOMAIN"/>
</dbReference>
<dbReference type="Pfam" id="PF00017">
    <property type="entry name" value="SH2"/>
    <property type="match status" value="1"/>
</dbReference>
<dbReference type="Gene3D" id="3.30.505.10">
    <property type="entry name" value="SH2 domain"/>
    <property type="match status" value="1"/>
</dbReference>
<dbReference type="PANTHER" id="PTHR19969:SF5">
    <property type="entry name" value="CRK-LIKE PROTEIN"/>
    <property type="match status" value="1"/>
</dbReference>
<feature type="signal peptide" evidence="5">
    <location>
        <begin position="1"/>
        <end position="23"/>
    </location>
</feature>
<dbReference type="GO" id="GO:0005737">
    <property type="term" value="C:cytoplasm"/>
    <property type="evidence" value="ECO:0000318"/>
    <property type="project" value="GO_Central"/>
</dbReference>